<dbReference type="InterPro" id="IPR028036">
    <property type="entry name" value="DMAC1-like_dom"/>
</dbReference>
<evidence type="ECO:0000256" key="1">
    <source>
        <dbReference type="SAM" id="Phobius"/>
    </source>
</evidence>
<keyword evidence="1" id="KW-1133">Transmembrane helix</keyword>
<dbReference type="OMA" id="FKNCWSC"/>
<dbReference type="PANTHER" id="PTHR36469">
    <property type="entry name" value="DISTAL MEMBRANE-ARM ASSEMBLY COMPLEX PROTEIN 1"/>
    <property type="match status" value="1"/>
</dbReference>
<reference evidence="3" key="2">
    <citation type="submission" date="2025-09" db="UniProtKB">
        <authorList>
            <consortium name="Ensembl"/>
        </authorList>
    </citation>
    <scope>IDENTIFICATION</scope>
</reference>
<proteinExistence type="predicted"/>
<sequence>MSTAPEAPAGGAEAVVSKPGQMFRSCWSCRLLSGGGLILSGAYVFNAARKVMRQGAPTSMGTVAQITFAASLAAWGIVVIADPVGKAQRKT</sequence>
<keyword evidence="1" id="KW-0812">Transmembrane</keyword>
<dbReference type="Ensembl" id="ENSMMOT00000026983.1">
    <property type="protein sequence ID" value="ENSMMOP00000026529.1"/>
    <property type="gene ID" value="ENSMMOG00000020095.1"/>
</dbReference>
<keyword evidence="1" id="KW-0472">Membrane</keyword>
<dbReference type="Proteomes" id="UP000261620">
    <property type="component" value="Unplaced"/>
</dbReference>
<evidence type="ECO:0000313" key="3">
    <source>
        <dbReference type="Ensembl" id="ENSMMOP00000026529.1"/>
    </source>
</evidence>
<dbReference type="AlphaFoldDB" id="A0A3Q3XIZ9"/>
<name>A0A3Q3XIZ9_MOLML</name>
<evidence type="ECO:0000313" key="4">
    <source>
        <dbReference type="Proteomes" id="UP000261620"/>
    </source>
</evidence>
<accession>A0A3Q3XIZ9</accession>
<reference evidence="3" key="1">
    <citation type="submission" date="2025-08" db="UniProtKB">
        <authorList>
            <consortium name="Ensembl"/>
        </authorList>
    </citation>
    <scope>IDENTIFICATION</scope>
</reference>
<protein>
    <recommendedName>
        <fullName evidence="2">Distal membrane-arm assembly complex protein 1-like domain-containing protein</fullName>
    </recommendedName>
</protein>
<organism evidence="3 4">
    <name type="scientific">Mola mola</name>
    <name type="common">Ocean sunfish</name>
    <name type="synonym">Tetraodon mola</name>
    <dbReference type="NCBI Taxonomy" id="94237"/>
    <lineage>
        <taxon>Eukaryota</taxon>
        <taxon>Metazoa</taxon>
        <taxon>Chordata</taxon>
        <taxon>Craniata</taxon>
        <taxon>Vertebrata</taxon>
        <taxon>Euteleostomi</taxon>
        <taxon>Actinopterygii</taxon>
        <taxon>Neopterygii</taxon>
        <taxon>Teleostei</taxon>
        <taxon>Neoteleostei</taxon>
        <taxon>Acanthomorphata</taxon>
        <taxon>Eupercaria</taxon>
        <taxon>Tetraodontiformes</taxon>
        <taxon>Molidae</taxon>
        <taxon>Mola</taxon>
    </lineage>
</organism>
<feature type="transmembrane region" description="Helical" evidence="1">
    <location>
        <begin position="27"/>
        <end position="48"/>
    </location>
</feature>
<dbReference type="Pfam" id="PF15055">
    <property type="entry name" value="DMAC1_Dmo2"/>
    <property type="match status" value="1"/>
</dbReference>
<dbReference type="InterPro" id="IPR053117">
    <property type="entry name" value="DMAC_Protein"/>
</dbReference>
<evidence type="ECO:0000259" key="2">
    <source>
        <dbReference type="Pfam" id="PF15055"/>
    </source>
</evidence>
<feature type="transmembrane region" description="Helical" evidence="1">
    <location>
        <begin position="60"/>
        <end position="81"/>
    </location>
</feature>
<dbReference type="PANTHER" id="PTHR36469:SF1">
    <property type="entry name" value="DISTAL MEMBRANE-ARM ASSEMBLY COMPLEX PROTEIN 1"/>
    <property type="match status" value="1"/>
</dbReference>
<feature type="domain" description="Distal membrane-arm assembly complex protein 1-like" evidence="2">
    <location>
        <begin position="25"/>
        <end position="71"/>
    </location>
</feature>
<dbReference type="STRING" id="94237.ENSMMOP00000026529"/>
<keyword evidence="4" id="KW-1185">Reference proteome</keyword>